<comment type="caution">
    <text evidence="1">The sequence shown here is derived from an EMBL/GenBank/DDBJ whole genome shotgun (WGS) entry which is preliminary data.</text>
</comment>
<gene>
    <name evidence="1" type="ORF">DERYTH_LOCUS26882</name>
</gene>
<dbReference type="Proteomes" id="UP000789405">
    <property type="component" value="Unassembled WGS sequence"/>
</dbReference>
<protein>
    <submittedName>
        <fullName evidence="1">2409_t:CDS:1</fullName>
    </submittedName>
</protein>
<name>A0A9N9KC25_9GLOM</name>
<dbReference type="EMBL" id="CAJVPY010058746">
    <property type="protein sequence ID" value="CAG8820033.1"/>
    <property type="molecule type" value="Genomic_DNA"/>
</dbReference>
<organism evidence="1 2">
    <name type="scientific">Dentiscutata erythropus</name>
    <dbReference type="NCBI Taxonomy" id="1348616"/>
    <lineage>
        <taxon>Eukaryota</taxon>
        <taxon>Fungi</taxon>
        <taxon>Fungi incertae sedis</taxon>
        <taxon>Mucoromycota</taxon>
        <taxon>Glomeromycotina</taxon>
        <taxon>Glomeromycetes</taxon>
        <taxon>Diversisporales</taxon>
        <taxon>Gigasporaceae</taxon>
        <taxon>Dentiscutata</taxon>
    </lineage>
</organism>
<reference evidence="1" key="1">
    <citation type="submission" date="2021-06" db="EMBL/GenBank/DDBJ databases">
        <authorList>
            <person name="Kallberg Y."/>
            <person name="Tangrot J."/>
            <person name="Rosling A."/>
        </authorList>
    </citation>
    <scope>NUCLEOTIDE SEQUENCE</scope>
    <source>
        <strain evidence="1">MA453B</strain>
    </source>
</reference>
<evidence type="ECO:0000313" key="1">
    <source>
        <dbReference type="EMBL" id="CAG8820033.1"/>
    </source>
</evidence>
<sequence length="61" mass="6712">FSCDAAMLFQPAMVGPEQILPVPMPFQPVMVNSEPMLVPVLFLLPLFGEAVHSLIDPDRDC</sequence>
<proteinExistence type="predicted"/>
<feature type="non-terminal residue" evidence="1">
    <location>
        <position position="61"/>
    </location>
</feature>
<keyword evidence="2" id="KW-1185">Reference proteome</keyword>
<dbReference type="AlphaFoldDB" id="A0A9N9KC25"/>
<accession>A0A9N9KC25</accession>
<evidence type="ECO:0000313" key="2">
    <source>
        <dbReference type="Proteomes" id="UP000789405"/>
    </source>
</evidence>
<feature type="non-terminal residue" evidence="1">
    <location>
        <position position="1"/>
    </location>
</feature>